<feature type="compositionally biased region" description="Low complexity" evidence="1">
    <location>
        <begin position="489"/>
        <end position="500"/>
    </location>
</feature>
<name>A0AAD7CCY2_MYCRO</name>
<feature type="region of interest" description="Disordered" evidence="1">
    <location>
        <begin position="532"/>
        <end position="598"/>
    </location>
</feature>
<feature type="compositionally biased region" description="Acidic residues" evidence="1">
    <location>
        <begin position="532"/>
        <end position="554"/>
    </location>
</feature>
<accession>A0AAD7CCY2</accession>
<feature type="compositionally biased region" description="Polar residues" evidence="1">
    <location>
        <begin position="89"/>
        <end position="121"/>
    </location>
</feature>
<protein>
    <submittedName>
        <fullName evidence="2">Uncharacterized protein</fullName>
    </submittedName>
</protein>
<feature type="compositionally biased region" description="Acidic residues" evidence="1">
    <location>
        <begin position="909"/>
        <end position="918"/>
    </location>
</feature>
<comment type="caution">
    <text evidence="2">The sequence shown here is derived from an EMBL/GenBank/DDBJ whole genome shotgun (WGS) entry which is preliminary data.</text>
</comment>
<gene>
    <name evidence="2" type="ORF">B0H17DRAFT_1216047</name>
</gene>
<keyword evidence="3" id="KW-1185">Reference proteome</keyword>
<sequence>MMLSAYYCTPPFHTDPDLPSQASDAYYLVTSPQAKAPGPGVYPSWSSAQRVAEKVPRGGAVRFSSYNACVPGWHACCDTGEHDHLPNPESGSLAVSPSPAPRTTQARPVPSTPTKSPSIGRTPTTPSTVGSPSPSYAAPCPAPVAGSTPVLTDPPADPVEVRLAAVHAMHYAVCGATLFSTIDARHAAHVAAGHSIPVAKQLADGERAAAQVEALGPTPHLVQTFSMRSALAQQLHASLRQLNQLQQEEIMLDNELWGTFEDHGYQKFADAAGSPSKLQVDLEGGDAPEPVAIVTSDRFAQWNAPADGVPHNKDAPRGTPSGDEDEEEDENTPHGTGTPSGKEDDEDRDQAPPIEILRPLPSPPLEEDDPELDVESTLDQLVGRPRSRSPSTDSFAPCAQSATVFGPANRMLGGPLDEAFCTTCGQLGQCTHIAVQPINPTPPVVNAAPPVVDPTLASPIVNPAPPTVNPTPPIVNPVLPVNPAPAVDNPAPAVVNPNDKVPFEDELPPSDLHKAVNPDAFKLDFSNILSFDDEEEEDEGKEEEDEESADEGWGDENNGSAPVVLGHQGTHAERHPHVLKQPEREPKEKAKKATAEQKTAVLKEGQLKACRKGMKEAVETLHKYVKTHTENIAKTFGLSKAEVRGVIMSATKLKKPQAYHEFNTKVWWTCRERNVGQAHQARLDKLKHDWMLEQASKTAGTRKTNSDAAKDVTLTGDRIFEELLRLKKHTGTRGFCVLTGSHSSDTIWPSVIGSVDSVRFLPDVLHMDSGTFATKYRNWSCFDADAQAAKEETHPGKKAYVSATLRDKLREATGKPKVDVQYQRYKEVMHGKLGYEIVGWPDNVPICAPSNMGVGGSAAIDTLYERLKNGEYYWRAVDPAVHAEINKAFMEAAKKKKPRKKKGAAKADDSDDAEETEKEEAAPPPKKRKRVAREKPAASEDEEEERAPKKKALKRKHVEEEEEEEAPPPKKKVAKKKKVVGSAL</sequence>
<dbReference type="EMBL" id="JARKIE010000400">
    <property type="protein sequence ID" value="KAJ7645341.1"/>
    <property type="molecule type" value="Genomic_DNA"/>
</dbReference>
<feature type="compositionally biased region" description="Basic residues" evidence="1">
    <location>
        <begin position="894"/>
        <end position="904"/>
    </location>
</feature>
<evidence type="ECO:0000256" key="1">
    <source>
        <dbReference type="SAM" id="MobiDB-lite"/>
    </source>
</evidence>
<feature type="region of interest" description="Disordered" evidence="1">
    <location>
        <begin position="893"/>
        <end position="984"/>
    </location>
</feature>
<organism evidence="2 3">
    <name type="scientific">Mycena rosella</name>
    <name type="common">Pink bonnet</name>
    <name type="synonym">Agaricus rosellus</name>
    <dbReference type="NCBI Taxonomy" id="1033263"/>
    <lineage>
        <taxon>Eukaryota</taxon>
        <taxon>Fungi</taxon>
        <taxon>Dikarya</taxon>
        <taxon>Basidiomycota</taxon>
        <taxon>Agaricomycotina</taxon>
        <taxon>Agaricomycetes</taxon>
        <taxon>Agaricomycetidae</taxon>
        <taxon>Agaricales</taxon>
        <taxon>Marasmiineae</taxon>
        <taxon>Mycenaceae</taxon>
        <taxon>Mycena</taxon>
    </lineage>
</organism>
<feature type="compositionally biased region" description="Low complexity" evidence="1">
    <location>
        <begin position="122"/>
        <end position="139"/>
    </location>
</feature>
<feature type="region of interest" description="Disordered" evidence="1">
    <location>
        <begin position="489"/>
        <end position="515"/>
    </location>
</feature>
<feature type="compositionally biased region" description="Acidic residues" evidence="1">
    <location>
        <begin position="365"/>
        <end position="374"/>
    </location>
</feature>
<proteinExistence type="predicted"/>
<evidence type="ECO:0000313" key="3">
    <source>
        <dbReference type="Proteomes" id="UP001221757"/>
    </source>
</evidence>
<feature type="region of interest" description="Disordered" evidence="1">
    <location>
        <begin position="303"/>
        <end position="374"/>
    </location>
</feature>
<dbReference type="Proteomes" id="UP001221757">
    <property type="component" value="Unassembled WGS sequence"/>
</dbReference>
<evidence type="ECO:0000313" key="2">
    <source>
        <dbReference type="EMBL" id="KAJ7645341.1"/>
    </source>
</evidence>
<dbReference type="AlphaFoldDB" id="A0AAD7CCY2"/>
<feature type="compositionally biased region" description="Basic and acidic residues" evidence="1">
    <location>
        <begin position="570"/>
        <end position="595"/>
    </location>
</feature>
<feature type="compositionally biased region" description="Basic residues" evidence="1">
    <location>
        <begin position="969"/>
        <end position="984"/>
    </location>
</feature>
<feature type="region of interest" description="Disordered" evidence="1">
    <location>
        <begin position="87"/>
        <end position="140"/>
    </location>
</feature>
<reference evidence="2" key="1">
    <citation type="submission" date="2023-03" db="EMBL/GenBank/DDBJ databases">
        <title>Massive genome expansion in bonnet fungi (Mycena s.s.) driven by repeated elements and novel gene families across ecological guilds.</title>
        <authorList>
            <consortium name="Lawrence Berkeley National Laboratory"/>
            <person name="Harder C.B."/>
            <person name="Miyauchi S."/>
            <person name="Viragh M."/>
            <person name="Kuo A."/>
            <person name="Thoen E."/>
            <person name="Andreopoulos B."/>
            <person name="Lu D."/>
            <person name="Skrede I."/>
            <person name="Drula E."/>
            <person name="Henrissat B."/>
            <person name="Morin E."/>
            <person name="Kohler A."/>
            <person name="Barry K."/>
            <person name="LaButti K."/>
            <person name="Morin E."/>
            <person name="Salamov A."/>
            <person name="Lipzen A."/>
            <person name="Mereny Z."/>
            <person name="Hegedus B."/>
            <person name="Baldrian P."/>
            <person name="Stursova M."/>
            <person name="Weitz H."/>
            <person name="Taylor A."/>
            <person name="Grigoriev I.V."/>
            <person name="Nagy L.G."/>
            <person name="Martin F."/>
            <person name="Kauserud H."/>
        </authorList>
    </citation>
    <scope>NUCLEOTIDE SEQUENCE</scope>
    <source>
        <strain evidence="2">CBHHK067</strain>
    </source>
</reference>